<evidence type="ECO:0000313" key="2">
    <source>
        <dbReference type="Proteomes" id="UP001061070"/>
    </source>
</evidence>
<sequence>MGNDRADLDRTLPIIDRKFPRMSAVTVAPVRDRLLEAIRREFMPLRFGAEMLARAAKKTPRAARNWLSDKNAPDAEALIELMASSENLRNEVLMLVAERQHARGADTCPGSKSGCDAGLFG</sequence>
<evidence type="ECO:0000313" key="1">
    <source>
        <dbReference type="EMBL" id="GBR15434.1"/>
    </source>
</evidence>
<reference evidence="1" key="1">
    <citation type="submission" date="2013-04" db="EMBL/GenBank/DDBJ databases">
        <title>The genome sequencing project of 58 acetic acid bacteria.</title>
        <authorList>
            <person name="Okamoto-Kainuma A."/>
            <person name="Ishikawa M."/>
            <person name="Umino S."/>
            <person name="Koizumi Y."/>
            <person name="Shiwa Y."/>
            <person name="Yoshikawa H."/>
            <person name="Matsutani M."/>
            <person name="Matsushita K."/>
        </authorList>
    </citation>
    <scope>NUCLEOTIDE SEQUENCE</scope>
    <source>
        <strain evidence="1">NRIC 0228</strain>
    </source>
</reference>
<comment type="caution">
    <text evidence="1">The sequence shown here is derived from an EMBL/GenBank/DDBJ whole genome shotgun (WGS) entry which is preliminary data.</text>
</comment>
<proteinExistence type="predicted"/>
<protein>
    <submittedName>
        <fullName evidence="1">Uncharacterized protein</fullName>
    </submittedName>
</protein>
<organism evidence="1 2">
    <name type="scientific">Gluconobacter frateurii NRIC 0228</name>
    <dbReference type="NCBI Taxonomy" id="1307946"/>
    <lineage>
        <taxon>Bacteria</taxon>
        <taxon>Pseudomonadati</taxon>
        <taxon>Pseudomonadota</taxon>
        <taxon>Alphaproteobacteria</taxon>
        <taxon>Acetobacterales</taxon>
        <taxon>Acetobacteraceae</taxon>
        <taxon>Gluconobacter</taxon>
    </lineage>
</organism>
<dbReference type="Proteomes" id="UP001061070">
    <property type="component" value="Unassembled WGS sequence"/>
</dbReference>
<dbReference type="EMBL" id="BAQW01000013">
    <property type="protein sequence ID" value="GBR15434.1"/>
    <property type="molecule type" value="Genomic_DNA"/>
</dbReference>
<keyword evidence="2" id="KW-1185">Reference proteome</keyword>
<accession>A0ABQ0QE86</accession>
<gene>
    <name evidence="1" type="ORF">AA0228_2511</name>
</gene>
<name>A0ABQ0QE86_9PROT</name>